<comment type="catalytic activity">
    <reaction evidence="7">
        <text>heme b + 2 H(+) = protoporphyrin IX + Fe(2+)</text>
        <dbReference type="Rhea" id="RHEA:22584"/>
        <dbReference type="ChEBI" id="CHEBI:15378"/>
        <dbReference type="ChEBI" id="CHEBI:29033"/>
        <dbReference type="ChEBI" id="CHEBI:57306"/>
        <dbReference type="ChEBI" id="CHEBI:60344"/>
        <dbReference type="EC" id="4.98.1.1"/>
    </reaction>
</comment>
<comment type="similarity">
    <text evidence="2 7">Belongs to the ferrochelatase family.</text>
</comment>
<comment type="subcellular location">
    <subcellularLocation>
        <location evidence="7">Mitochondrion inner membrane</location>
    </subcellularLocation>
</comment>
<keyword evidence="7" id="KW-0472">Membrane</keyword>
<evidence type="ECO:0000313" key="9">
    <source>
        <dbReference type="EMBL" id="OCB88941.1"/>
    </source>
</evidence>
<dbReference type="InterPro" id="IPR019772">
    <property type="entry name" value="Ferrochelatase_AS"/>
</dbReference>
<feature type="region of interest" description="Disordered" evidence="8">
    <location>
        <begin position="16"/>
        <end position="35"/>
    </location>
</feature>
<evidence type="ECO:0000256" key="2">
    <source>
        <dbReference type="ARBA" id="ARBA00007718"/>
    </source>
</evidence>
<dbReference type="PROSITE" id="PS00534">
    <property type="entry name" value="FERROCHELATASE"/>
    <property type="match status" value="1"/>
</dbReference>
<keyword evidence="3 7" id="KW-0408">Iron</keyword>
<dbReference type="EC" id="4.98.1.1" evidence="7"/>
<protein>
    <recommendedName>
        <fullName evidence="7">Ferrochelatase</fullName>
        <ecNumber evidence="7">4.98.1.1</ecNumber>
    </recommendedName>
</protein>
<dbReference type="CDD" id="cd03411">
    <property type="entry name" value="Ferrochelatase_N"/>
    <property type="match status" value="1"/>
</dbReference>
<comment type="function">
    <text evidence="7">Catalyzes the ferrous insertion into protoporphyrin IX.</text>
</comment>
<keyword evidence="7" id="KW-0496">Mitochondrion</keyword>
<dbReference type="AlphaFoldDB" id="A0A9Q5HZT5"/>
<dbReference type="PANTHER" id="PTHR11108:SF1">
    <property type="entry name" value="FERROCHELATASE, MITOCHONDRIAL"/>
    <property type="match status" value="1"/>
</dbReference>
<evidence type="ECO:0000256" key="6">
    <source>
        <dbReference type="ARBA" id="ARBA00023244"/>
    </source>
</evidence>
<keyword evidence="5 7" id="KW-0456">Lyase</keyword>
<accession>A0A9Q5HZT5</accession>
<evidence type="ECO:0000256" key="4">
    <source>
        <dbReference type="ARBA" id="ARBA00023133"/>
    </source>
</evidence>
<dbReference type="CDD" id="cd00419">
    <property type="entry name" value="Ferrochelatase_C"/>
    <property type="match status" value="1"/>
</dbReference>
<dbReference type="FunFam" id="3.40.50.1400:FF:000001">
    <property type="entry name" value="Ferrochelatase"/>
    <property type="match status" value="1"/>
</dbReference>
<keyword evidence="6 7" id="KW-0627">Porphyrin biosynthesis</keyword>
<gene>
    <name evidence="9" type="ORF">A7U60_g3896</name>
</gene>
<comment type="pathway">
    <text evidence="1 7">Porphyrin-containing compound metabolism; protoheme biosynthesis; protoheme from protoporphyrin-IX: step 1/1.</text>
</comment>
<keyword evidence="7" id="KW-0999">Mitochondrion inner membrane</keyword>
<dbReference type="HAMAP" id="MF_00323">
    <property type="entry name" value="Ferrochelatase"/>
    <property type="match status" value="1"/>
</dbReference>
<dbReference type="NCBIfam" id="TIGR00109">
    <property type="entry name" value="hemH"/>
    <property type="match status" value="1"/>
</dbReference>
<dbReference type="InterPro" id="IPR033659">
    <property type="entry name" value="Ferrochelatase_N"/>
</dbReference>
<dbReference type="GO" id="GO:0004325">
    <property type="term" value="F:ferrochelatase activity"/>
    <property type="evidence" value="ECO:0007669"/>
    <property type="project" value="UniProtKB-UniRule"/>
</dbReference>
<dbReference type="InterPro" id="IPR001015">
    <property type="entry name" value="Ferrochelatase"/>
</dbReference>
<evidence type="ECO:0000256" key="3">
    <source>
        <dbReference type="ARBA" id="ARBA00023004"/>
    </source>
</evidence>
<dbReference type="Gene3D" id="3.40.50.1400">
    <property type="match status" value="2"/>
</dbReference>
<evidence type="ECO:0000313" key="10">
    <source>
        <dbReference type="Proteomes" id="UP000757232"/>
    </source>
</evidence>
<proteinExistence type="inferred from homology"/>
<dbReference type="GO" id="GO:0005743">
    <property type="term" value="C:mitochondrial inner membrane"/>
    <property type="evidence" value="ECO:0007669"/>
    <property type="project" value="UniProtKB-SubCell"/>
</dbReference>
<organism evidence="9 10">
    <name type="scientific">Sanghuangporus baumii</name>
    <name type="common">Phellinus baumii</name>
    <dbReference type="NCBI Taxonomy" id="108892"/>
    <lineage>
        <taxon>Eukaryota</taxon>
        <taxon>Fungi</taxon>
        <taxon>Dikarya</taxon>
        <taxon>Basidiomycota</taxon>
        <taxon>Agaricomycotina</taxon>
        <taxon>Agaricomycetes</taxon>
        <taxon>Hymenochaetales</taxon>
        <taxon>Hymenochaetaceae</taxon>
        <taxon>Sanghuangporus</taxon>
    </lineage>
</organism>
<evidence type="ECO:0000256" key="7">
    <source>
        <dbReference type="RuleBase" id="RU000607"/>
    </source>
</evidence>
<keyword evidence="4 7" id="KW-0350">Heme biosynthesis</keyword>
<dbReference type="PANTHER" id="PTHR11108">
    <property type="entry name" value="FERROCHELATASE"/>
    <property type="match status" value="1"/>
</dbReference>
<dbReference type="GO" id="GO:0006783">
    <property type="term" value="P:heme biosynthetic process"/>
    <property type="evidence" value="ECO:0007669"/>
    <property type="project" value="UniProtKB-UniRule"/>
</dbReference>
<sequence>MNTARTALRALGRSYASVHNSPGKPSTEYNSASGGHAEHGWTFHRKCFVPEVHDFLKNLFLDQDLIPLPFQRVLAPLIAKRRTPKIEEQYSAIGGGSPILRYTKFQGEAMCALLDELSPESAPHKSYVAFRYARPLTDAACEEMKKDGVKRAVAFTQYPQYSCSTTGSSLNELFRQGTRGAIGQGVEWSVIDRWGTHPGFVEAVAQRVEAALQKFPPERRKDAVLLFSAHSLPMEIVNRGDPYVPEVSATVERVMDRLGHSNPYRVVWQSQVGPRAWMGPQTIDALKGLSRLGRKDAVLVPIAFTSDHIETLYELDHEYAREAEEKLGMEVHRAESLNESPVFIRALADIVSKHLNDYSSGSIGPTSVQMGLRCPGCTNTTCSQQKNWFAKSGLA</sequence>
<evidence type="ECO:0000256" key="5">
    <source>
        <dbReference type="ARBA" id="ARBA00023239"/>
    </source>
</evidence>
<dbReference type="Proteomes" id="UP000757232">
    <property type="component" value="Unassembled WGS sequence"/>
</dbReference>
<comment type="caution">
    <text evidence="9">The sequence shown here is derived from an EMBL/GenBank/DDBJ whole genome shotgun (WGS) entry which is preliminary data.</text>
</comment>
<name>A0A9Q5HZT5_SANBA</name>
<evidence type="ECO:0000256" key="8">
    <source>
        <dbReference type="SAM" id="MobiDB-lite"/>
    </source>
</evidence>
<keyword evidence="10" id="KW-1185">Reference proteome</keyword>
<dbReference type="InterPro" id="IPR033644">
    <property type="entry name" value="Ferrochelatase_C"/>
</dbReference>
<dbReference type="SUPFAM" id="SSF53800">
    <property type="entry name" value="Chelatase"/>
    <property type="match status" value="1"/>
</dbReference>
<reference evidence="9" key="1">
    <citation type="submission" date="2016-06" db="EMBL/GenBank/DDBJ databases">
        <title>Draft Genome sequence of the fungus Inonotus baumii.</title>
        <authorList>
            <person name="Zhu H."/>
            <person name="Lin W."/>
        </authorList>
    </citation>
    <scope>NUCLEOTIDE SEQUENCE</scope>
    <source>
        <strain evidence="9">821</strain>
    </source>
</reference>
<dbReference type="OrthoDB" id="1323at2759"/>
<dbReference type="Pfam" id="PF00762">
    <property type="entry name" value="Ferrochelatase"/>
    <property type="match status" value="1"/>
</dbReference>
<feature type="compositionally biased region" description="Polar residues" evidence="8">
    <location>
        <begin position="17"/>
        <end position="33"/>
    </location>
</feature>
<dbReference type="EMBL" id="LNZH02000167">
    <property type="protein sequence ID" value="OCB88941.1"/>
    <property type="molecule type" value="Genomic_DNA"/>
</dbReference>
<evidence type="ECO:0000256" key="1">
    <source>
        <dbReference type="ARBA" id="ARBA00004943"/>
    </source>
</evidence>